<evidence type="ECO:0008006" key="4">
    <source>
        <dbReference type="Google" id="ProtNLM"/>
    </source>
</evidence>
<sequence>MRRVLVTLVGALALTGVLSVPAHAEPGPGVLGILGDPVRANSNIGGLQVGQLPLGLLSPR</sequence>
<dbReference type="EMBL" id="CP147982">
    <property type="protein sequence ID" value="WXK78652.1"/>
    <property type="molecule type" value="Genomic_DNA"/>
</dbReference>
<keyword evidence="1" id="KW-0732">Signal</keyword>
<reference evidence="2 3" key="1">
    <citation type="submission" date="2024-03" db="EMBL/GenBank/DDBJ databases">
        <title>The complete genome of Streptomyces sirii sp.nov.</title>
        <authorList>
            <person name="Zakalyukina Y.V."/>
            <person name="Belik A.R."/>
            <person name="Biryukov M.V."/>
            <person name="Baturina O.A."/>
            <person name="Kabilov M.R."/>
        </authorList>
    </citation>
    <scope>NUCLEOTIDE SEQUENCE [LARGE SCALE GENOMIC DNA]</scope>
    <source>
        <strain evidence="2 3">BP-8</strain>
    </source>
</reference>
<feature type="chain" id="PRO_5047432244" description="Secreted protein" evidence="1">
    <location>
        <begin position="25"/>
        <end position="60"/>
    </location>
</feature>
<gene>
    <name evidence="2" type="ORF">WAB15_23165</name>
</gene>
<proteinExistence type="predicted"/>
<keyword evidence="3" id="KW-1185">Reference proteome</keyword>
<name>A0ABZ2QUU0_9ACTN</name>
<protein>
    <recommendedName>
        <fullName evidence="4">Secreted protein</fullName>
    </recommendedName>
</protein>
<evidence type="ECO:0000256" key="1">
    <source>
        <dbReference type="SAM" id="SignalP"/>
    </source>
</evidence>
<dbReference type="RefSeq" id="WP_399149422.1">
    <property type="nucleotide sequence ID" value="NZ_CP147982.1"/>
</dbReference>
<feature type="signal peptide" evidence="1">
    <location>
        <begin position="1"/>
        <end position="24"/>
    </location>
</feature>
<dbReference type="Proteomes" id="UP001626628">
    <property type="component" value="Chromosome"/>
</dbReference>
<evidence type="ECO:0000313" key="2">
    <source>
        <dbReference type="EMBL" id="WXK78652.1"/>
    </source>
</evidence>
<accession>A0ABZ2QUU0</accession>
<organism evidence="2 3">
    <name type="scientific">Streptomyces sirii</name>
    <dbReference type="NCBI Taxonomy" id="3127701"/>
    <lineage>
        <taxon>Bacteria</taxon>
        <taxon>Bacillati</taxon>
        <taxon>Actinomycetota</taxon>
        <taxon>Actinomycetes</taxon>
        <taxon>Kitasatosporales</taxon>
        <taxon>Streptomycetaceae</taxon>
        <taxon>Streptomyces</taxon>
    </lineage>
</organism>
<evidence type="ECO:0000313" key="3">
    <source>
        <dbReference type="Proteomes" id="UP001626628"/>
    </source>
</evidence>